<evidence type="ECO:0000313" key="2">
    <source>
        <dbReference type="Proteomes" id="UP001215151"/>
    </source>
</evidence>
<dbReference type="AlphaFoldDB" id="A0AAD7X940"/>
<sequence>MAFATSTFSRLPEELLDEILHEVLTLPRKSFLEWAHRGTYGCKPTSIAADVLRVSKTWARVGQRHLYEGVIIRRKAQAKSLAQTLVASAKGVSNSRFTLAQRIRRLRIDRVQCGDVKVILKLATMVGTPQGNKNNERLVKAIEEVVMSSTEQLATWNRLEEVHLHGTDFKYMPRLGEALSSLPALRLVTASAVQPQRWWEEFILLVGRNEHLRAMFVDSVHYWPNHSRNRLQGRVKEITHFRSFYLPTIQAPGPVQKHDSNAFSGDSVSADRLSDSIWRRILSYVMVGYEPDKCNEHDWWLRSGRTFHPRRSQDFLLLSRRFKRIAEPLLHAAPRLKSPTAMEKYVQHLREHPEYGQHNRVLTADSIQIIPWLTPSLRVSHNVLPYILQSGPTTGLIPQPLPSLVWLRLDCGDTNLRGGHGTKGTPSCTRGCLDATFFNGLPNLKYLDMCGCVVGTSRVTPLADALPRVEEVRLGLAGGSGAIESLTTMTLPSLKRLRLDFTNSWKDSGSQAAYAFLLKHGGKLIAAQIYEIHDTARWNDTLLTLCPNLRGLVIGDSVLTMGQFELLRASQPHQHLKIIFFSGAQYATRGYFSANREPWLQFPSVVDFTSLVALEEVRFPKEHTWPDSETSAEKSPWPQIARELNNRFPKVFLADHAGRRWARY</sequence>
<evidence type="ECO:0008006" key="3">
    <source>
        <dbReference type="Google" id="ProtNLM"/>
    </source>
</evidence>
<accession>A0AAD7X940</accession>
<dbReference type="Proteomes" id="UP001215151">
    <property type="component" value="Unassembled WGS sequence"/>
</dbReference>
<name>A0AAD7X940_9APHY</name>
<keyword evidence="2" id="KW-1185">Reference proteome</keyword>
<protein>
    <recommendedName>
        <fullName evidence="3">F-box domain-containing protein</fullName>
    </recommendedName>
</protein>
<proteinExistence type="predicted"/>
<organism evidence="1 2">
    <name type="scientific">Trametes cubensis</name>
    <dbReference type="NCBI Taxonomy" id="1111947"/>
    <lineage>
        <taxon>Eukaryota</taxon>
        <taxon>Fungi</taxon>
        <taxon>Dikarya</taxon>
        <taxon>Basidiomycota</taxon>
        <taxon>Agaricomycotina</taxon>
        <taxon>Agaricomycetes</taxon>
        <taxon>Polyporales</taxon>
        <taxon>Polyporaceae</taxon>
        <taxon>Trametes</taxon>
    </lineage>
</organism>
<reference evidence="1" key="1">
    <citation type="submission" date="2022-11" db="EMBL/GenBank/DDBJ databases">
        <title>Genome Sequence of Cubamyces cubensis.</title>
        <authorList>
            <person name="Buettner E."/>
        </authorList>
    </citation>
    <scope>NUCLEOTIDE SEQUENCE</scope>
    <source>
        <strain evidence="1">MPL-01</strain>
    </source>
</reference>
<dbReference type="EMBL" id="JAPEVG010000265">
    <property type="protein sequence ID" value="KAJ8470021.1"/>
    <property type="molecule type" value="Genomic_DNA"/>
</dbReference>
<dbReference type="InterPro" id="IPR032675">
    <property type="entry name" value="LRR_dom_sf"/>
</dbReference>
<dbReference type="Gene3D" id="3.80.10.10">
    <property type="entry name" value="Ribonuclease Inhibitor"/>
    <property type="match status" value="1"/>
</dbReference>
<dbReference type="SUPFAM" id="SSF52047">
    <property type="entry name" value="RNI-like"/>
    <property type="match status" value="1"/>
</dbReference>
<gene>
    <name evidence="1" type="ORF">ONZ51_g8605</name>
</gene>
<comment type="caution">
    <text evidence="1">The sequence shown here is derived from an EMBL/GenBank/DDBJ whole genome shotgun (WGS) entry which is preliminary data.</text>
</comment>
<evidence type="ECO:0000313" key="1">
    <source>
        <dbReference type="EMBL" id="KAJ8470021.1"/>
    </source>
</evidence>